<feature type="region of interest" description="Disordered" evidence="1">
    <location>
        <begin position="18"/>
        <end position="95"/>
    </location>
</feature>
<evidence type="ECO:0000313" key="3">
    <source>
        <dbReference type="Proteomes" id="UP000230750"/>
    </source>
</evidence>
<accession>A0A2G8KFU9</accession>
<organism evidence="2 3">
    <name type="scientific">Stichopus japonicus</name>
    <name type="common">Sea cucumber</name>
    <dbReference type="NCBI Taxonomy" id="307972"/>
    <lineage>
        <taxon>Eukaryota</taxon>
        <taxon>Metazoa</taxon>
        <taxon>Echinodermata</taxon>
        <taxon>Eleutherozoa</taxon>
        <taxon>Echinozoa</taxon>
        <taxon>Holothuroidea</taxon>
        <taxon>Aspidochirotacea</taxon>
        <taxon>Aspidochirotida</taxon>
        <taxon>Stichopodidae</taxon>
        <taxon>Apostichopus</taxon>
    </lineage>
</organism>
<dbReference type="STRING" id="307972.A0A2G8KFU9"/>
<dbReference type="Proteomes" id="UP000230750">
    <property type="component" value="Unassembled WGS sequence"/>
</dbReference>
<dbReference type="EMBL" id="MRZV01000616">
    <property type="protein sequence ID" value="PIK46878.1"/>
    <property type="molecule type" value="Genomic_DNA"/>
</dbReference>
<protein>
    <submittedName>
        <fullName evidence="2">Putative MRG/MORF4L-binding protein</fullName>
    </submittedName>
</protein>
<keyword evidence="3" id="KW-1185">Reference proteome</keyword>
<feature type="compositionally biased region" description="Basic and acidic residues" evidence="1">
    <location>
        <begin position="30"/>
        <end position="53"/>
    </location>
</feature>
<name>A0A2G8KFU9_STIJA</name>
<dbReference type="AlphaFoldDB" id="A0A2G8KFU9"/>
<sequence>MYDMAALHESEVIPFPNIQQNFDLPENEFGDLKKTKSSEKTNVQEDDKKEVKGKATPSGVPHQIKMEQRGRERGSQLALPAKLRRVREDDDATVD</sequence>
<evidence type="ECO:0000313" key="2">
    <source>
        <dbReference type="EMBL" id="PIK46878.1"/>
    </source>
</evidence>
<evidence type="ECO:0000256" key="1">
    <source>
        <dbReference type="SAM" id="MobiDB-lite"/>
    </source>
</evidence>
<reference evidence="2 3" key="1">
    <citation type="journal article" date="2017" name="PLoS Biol.">
        <title>The sea cucumber genome provides insights into morphological evolution and visceral regeneration.</title>
        <authorList>
            <person name="Zhang X."/>
            <person name="Sun L."/>
            <person name="Yuan J."/>
            <person name="Sun Y."/>
            <person name="Gao Y."/>
            <person name="Zhang L."/>
            <person name="Li S."/>
            <person name="Dai H."/>
            <person name="Hamel J.F."/>
            <person name="Liu C."/>
            <person name="Yu Y."/>
            <person name="Liu S."/>
            <person name="Lin W."/>
            <person name="Guo K."/>
            <person name="Jin S."/>
            <person name="Xu P."/>
            <person name="Storey K.B."/>
            <person name="Huan P."/>
            <person name="Zhang T."/>
            <person name="Zhou Y."/>
            <person name="Zhang J."/>
            <person name="Lin C."/>
            <person name="Li X."/>
            <person name="Xing L."/>
            <person name="Huo D."/>
            <person name="Sun M."/>
            <person name="Wang L."/>
            <person name="Mercier A."/>
            <person name="Li F."/>
            <person name="Yang H."/>
            <person name="Xiang J."/>
        </authorList>
    </citation>
    <scope>NUCLEOTIDE SEQUENCE [LARGE SCALE GENOMIC DNA]</scope>
    <source>
        <strain evidence="2">Shaxun</strain>
        <tissue evidence="2">Muscle</tissue>
    </source>
</reference>
<comment type="caution">
    <text evidence="2">The sequence shown here is derived from an EMBL/GenBank/DDBJ whole genome shotgun (WGS) entry which is preliminary data.</text>
</comment>
<proteinExistence type="predicted"/>
<feature type="compositionally biased region" description="Basic and acidic residues" evidence="1">
    <location>
        <begin position="64"/>
        <end position="74"/>
    </location>
</feature>
<gene>
    <name evidence="2" type="ORF">BSL78_16252</name>
</gene>